<reference evidence="1 2" key="2">
    <citation type="journal article" date="2013" name="PLoS Genet.">
        <title>Comparative genome structure, secondary metabolite, and effector coding capacity across Cochliobolus pathogens.</title>
        <authorList>
            <person name="Condon B.J."/>
            <person name="Leng Y."/>
            <person name="Wu D."/>
            <person name="Bushley K.E."/>
            <person name="Ohm R.A."/>
            <person name="Otillar R."/>
            <person name="Martin J."/>
            <person name="Schackwitz W."/>
            <person name="Grimwood J."/>
            <person name="MohdZainudin N."/>
            <person name="Xue C."/>
            <person name="Wang R."/>
            <person name="Manning V.A."/>
            <person name="Dhillon B."/>
            <person name="Tu Z.J."/>
            <person name="Steffenson B.J."/>
            <person name="Salamov A."/>
            <person name="Sun H."/>
            <person name="Lowry S."/>
            <person name="LaButti K."/>
            <person name="Han J."/>
            <person name="Copeland A."/>
            <person name="Lindquist E."/>
            <person name="Barry K."/>
            <person name="Schmutz J."/>
            <person name="Baker S.E."/>
            <person name="Ciuffetti L.M."/>
            <person name="Grigoriev I.V."/>
            <person name="Zhong S."/>
            <person name="Turgeon B.G."/>
        </authorList>
    </citation>
    <scope>NUCLEOTIDE SEQUENCE [LARGE SCALE GENOMIC DNA]</scope>
    <source>
        <strain evidence="2">28A</strain>
    </source>
</reference>
<dbReference type="GeneID" id="19403870"/>
<evidence type="ECO:0000313" key="2">
    <source>
        <dbReference type="Proteomes" id="UP000016935"/>
    </source>
</evidence>
<gene>
    <name evidence="1" type="ORF">SETTUDRAFT_34181</name>
</gene>
<organism evidence="1 2">
    <name type="scientific">Exserohilum turcicum (strain 28A)</name>
    <name type="common">Northern leaf blight fungus</name>
    <name type="synonym">Setosphaeria turcica</name>
    <dbReference type="NCBI Taxonomy" id="671987"/>
    <lineage>
        <taxon>Eukaryota</taxon>
        <taxon>Fungi</taxon>
        <taxon>Dikarya</taxon>
        <taxon>Ascomycota</taxon>
        <taxon>Pezizomycotina</taxon>
        <taxon>Dothideomycetes</taxon>
        <taxon>Pleosporomycetidae</taxon>
        <taxon>Pleosporales</taxon>
        <taxon>Pleosporineae</taxon>
        <taxon>Pleosporaceae</taxon>
        <taxon>Exserohilum</taxon>
    </lineage>
</organism>
<name>R0IB94_EXST2</name>
<dbReference type="RefSeq" id="XP_008029439.1">
    <property type="nucleotide sequence ID" value="XM_008031248.1"/>
</dbReference>
<reference evidence="1 2" key="1">
    <citation type="journal article" date="2012" name="PLoS Pathog.">
        <title>Diverse lifestyles and strategies of plant pathogenesis encoded in the genomes of eighteen Dothideomycetes fungi.</title>
        <authorList>
            <person name="Ohm R.A."/>
            <person name="Feau N."/>
            <person name="Henrissat B."/>
            <person name="Schoch C.L."/>
            <person name="Horwitz B.A."/>
            <person name="Barry K.W."/>
            <person name="Condon B.J."/>
            <person name="Copeland A.C."/>
            <person name="Dhillon B."/>
            <person name="Glaser F."/>
            <person name="Hesse C.N."/>
            <person name="Kosti I."/>
            <person name="LaButti K."/>
            <person name="Lindquist E.A."/>
            <person name="Lucas S."/>
            <person name="Salamov A.A."/>
            <person name="Bradshaw R.E."/>
            <person name="Ciuffetti L."/>
            <person name="Hamelin R.C."/>
            <person name="Kema G.H.J."/>
            <person name="Lawrence C."/>
            <person name="Scott J.A."/>
            <person name="Spatafora J.W."/>
            <person name="Turgeon B.G."/>
            <person name="de Wit P.J.G.M."/>
            <person name="Zhong S."/>
            <person name="Goodwin S.B."/>
            <person name="Grigoriev I.V."/>
        </authorList>
    </citation>
    <scope>NUCLEOTIDE SEQUENCE [LARGE SCALE GENOMIC DNA]</scope>
    <source>
        <strain evidence="2">28A</strain>
    </source>
</reference>
<dbReference type="HOGENOM" id="CLU_1928900_0_0_1"/>
<accession>R0IB94</accession>
<dbReference type="EMBL" id="KB908844">
    <property type="protein sequence ID" value="EOA82635.1"/>
    <property type="molecule type" value="Genomic_DNA"/>
</dbReference>
<proteinExistence type="predicted"/>
<sequence>MSVEQLDYSLLDAFNDEQTPADLAEIELFETDPDFIDPRCGSKSWKDLAEVVVALANYILTKSEWDESLMECTKQARDLHFIFNIEKLIECVTDAMEDSGDNVEREVFRQARRKKNKRLFEMMLSLRKQAG</sequence>
<protein>
    <submittedName>
        <fullName evidence="1">Uncharacterized protein</fullName>
    </submittedName>
</protein>
<evidence type="ECO:0000313" key="1">
    <source>
        <dbReference type="EMBL" id="EOA82635.1"/>
    </source>
</evidence>
<keyword evidence="2" id="KW-1185">Reference proteome</keyword>
<dbReference type="AlphaFoldDB" id="R0IB94"/>
<dbReference type="Proteomes" id="UP000016935">
    <property type="component" value="Unassembled WGS sequence"/>
</dbReference>